<proteinExistence type="predicted"/>
<dbReference type="STRING" id="1298598.JCM21714_3900"/>
<accession>W4VNH8</accession>
<protein>
    <submittedName>
        <fullName evidence="1">Uncharacterized protein</fullName>
    </submittedName>
</protein>
<dbReference type="EMBL" id="BAVS01000029">
    <property type="protein sequence ID" value="GAE94716.1"/>
    <property type="molecule type" value="Genomic_DNA"/>
</dbReference>
<dbReference type="AlphaFoldDB" id="W4VNH8"/>
<reference evidence="1 2" key="1">
    <citation type="journal article" date="2014" name="Genome Announc.">
        <title>Draft Genome Sequence of the Boron-Tolerant and Moderately Halotolerant Bacterium Gracilibacillus boraciitolerans JCM 21714T.</title>
        <authorList>
            <person name="Ahmed I."/>
            <person name="Oshima K."/>
            <person name="Suda W."/>
            <person name="Kitamura K."/>
            <person name="Iida T."/>
            <person name="Ohmori Y."/>
            <person name="Fujiwara T."/>
            <person name="Hattori M."/>
            <person name="Ohkuma M."/>
        </authorList>
    </citation>
    <scope>NUCLEOTIDE SEQUENCE [LARGE SCALE GENOMIC DNA]</scope>
    <source>
        <strain evidence="1 2">JCM 21714</strain>
    </source>
</reference>
<dbReference type="Proteomes" id="UP000019102">
    <property type="component" value="Unassembled WGS sequence"/>
</dbReference>
<evidence type="ECO:0000313" key="2">
    <source>
        <dbReference type="Proteomes" id="UP000019102"/>
    </source>
</evidence>
<comment type="caution">
    <text evidence="1">The sequence shown here is derived from an EMBL/GenBank/DDBJ whole genome shotgun (WGS) entry which is preliminary data.</text>
</comment>
<keyword evidence="2" id="KW-1185">Reference proteome</keyword>
<sequence length="79" mass="8974">MSNSVVGVSSANEVMEVKLRSNTNVKKQKMNFFLNINPSQEIIESAFFYMKFIILVETLIPEKQVINSRKKETSDTDGS</sequence>
<evidence type="ECO:0000313" key="1">
    <source>
        <dbReference type="EMBL" id="GAE94716.1"/>
    </source>
</evidence>
<gene>
    <name evidence="1" type="ORF">JCM21714_3900</name>
</gene>
<name>W4VNH8_9BACI</name>
<organism evidence="1 2">
    <name type="scientific">Gracilibacillus boraciitolerans JCM 21714</name>
    <dbReference type="NCBI Taxonomy" id="1298598"/>
    <lineage>
        <taxon>Bacteria</taxon>
        <taxon>Bacillati</taxon>
        <taxon>Bacillota</taxon>
        <taxon>Bacilli</taxon>
        <taxon>Bacillales</taxon>
        <taxon>Bacillaceae</taxon>
        <taxon>Gracilibacillus</taxon>
    </lineage>
</organism>